<dbReference type="Gene3D" id="1.25.10.10">
    <property type="entry name" value="Leucine-rich Repeat Variant"/>
    <property type="match status" value="1"/>
</dbReference>
<dbReference type="AlphaFoldDB" id="A0A088RYU5"/>
<dbReference type="VEuPathDB" id="TriTrypDB:LPAL13_300030400"/>
<evidence type="ECO:0000313" key="3">
    <source>
        <dbReference type="Proteomes" id="UP000063063"/>
    </source>
</evidence>
<proteinExistence type="predicted"/>
<feature type="compositionally biased region" description="Gly residues" evidence="1">
    <location>
        <begin position="708"/>
        <end position="717"/>
    </location>
</feature>
<gene>
    <name evidence="2" type="ORF">LPMP_302570</name>
</gene>
<dbReference type="RefSeq" id="XP_010701280.1">
    <property type="nucleotide sequence ID" value="XM_010702978.1"/>
</dbReference>
<dbReference type="OrthoDB" id="248222at2759"/>
<accession>A0A088RYU5</accession>
<dbReference type="eggNOG" id="ENOG502QSVS">
    <property type="taxonomic scope" value="Eukaryota"/>
</dbReference>
<organism evidence="2 3">
    <name type="scientific">Leishmania panamensis</name>
    <dbReference type="NCBI Taxonomy" id="5679"/>
    <lineage>
        <taxon>Eukaryota</taxon>
        <taxon>Discoba</taxon>
        <taxon>Euglenozoa</taxon>
        <taxon>Kinetoplastea</taxon>
        <taxon>Metakinetoplastina</taxon>
        <taxon>Trypanosomatida</taxon>
        <taxon>Trypanosomatidae</taxon>
        <taxon>Leishmaniinae</taxon>
        <taxon>Leishmania</taxon>
        <taxon>Leishmania guyanensis species complex</taxon>
    </lineage>
</organism>
<dbReference type="GeneID" id="22577310"/>
<dbReference type="VEuPathDB" id="TriTrypDB:LPMP_302570"/>
<feature type="region of interest" description="Disordered" evidence="1">
    <location>
        <begin position="689"/>
        <end position="727"/>
    </location>
</feature>
<feature type="compositionally biased region" description="Low complexity" evidence="1">
    <location>
        <begin position="560"/>
        <end position="572"/>
    </location>
</feature>
<protein>
    <submittedName>
        <fullName evidence="2">Uncharacterized protein</fullName>
    </submittedName>
</protein>
<sequence>MDIDTLLTRQMELHTSVRQPPKSPQDLVQLKDIMRNYKHYFESLRTLAGRFNVEPETVFQSFMFISVGGTVNFDRQHQDGLVPMHQAKVLTRSNAIELAQKLCKELQNSELMVYVGLSRDLRNTLRVKVEDGNDLKTAEKSVCEAVEYLSYIDHRAHHNPDKLYALYMAEDPSSLASLLGDGESSMTALSGTFQDTFSATFSTLLLPTLGDDGIPVEREPTALPSPLSSFLPELKKQCAAASEVSSVSGGATKRLKASQVLLDWVATLPPEYFAARTEDITGALASTLALLAAEKRSALCRVGCDIIIMFMQRLSPEPAFIEDVHRCACSSSASTFSGALSLWVSSLAKGIYVTIAAISSATDAALRAVAIQSHGHPSVVRTLLTALSGGAQTELRRKCLGYLALCAVAAHQLRPERVRELVHLLGPIALKYVSNGDSPSRKMARALCSVLRVLAPAGFSEGCDGVLHIADERIELLVQQELSHVEPAVRGGPQELEGLLFEVSTFVSSVRSTFSAGSQCSLPGSMRGRGGRTGAVAGRSALPQRDVAATPCGGRGRQRTSGATDAGTAAGSRVSARCTEGTGATAAGHRSVARLPACQYPRGHAGPHGREVVEGQDPARCSVARRALPSGGLSPMSISSGGLARAHKGSFQQANMQHRNSYDAQAFLGSPGASPKRAARCAAAEESFHRGVTSRHTSAAHALPRETGFGGHGGGTGHFTNANAGSSREHHALFPRLTSTLRRTPCVGRAVAMEEGVLPPPHGVSVPSSDRLVPLSLRTHVGHGSEFVCRDRAPSSSFNGVTTAGPDAVRISQSLRRKIEENKGALES</sequence>
<feature type="region of interest" description="Disordered" evidence="1">
    <location>
        <begin position="524"/>
        <end position="576"/>
    </location>
</feature>
<keyword evidence="3" id="KW-1185">Reference proteome</keyword>
<name>A0A088RYU5_LEIPA</name>
<evidence type="ECO:0000256" key="1">
    <source>
        <dbReference type="SAM" id="MobiDB-lite"/>
    </source>
</evidence>
<evidence type="ECO:0000313" key="2">
    <source>
        <dbReference type="EMBL" id="AIO00480.1"/>
    </source>
</evidence>
<reference evidence="2 3" key="1">
    <citation type="journal article" date="2015" name="Sci. Rep.">
        <title>The genome of Leishmania panamensis: insights into genomics of the L. (Viannia) subgenus.</title>
        <authorList>
            <person name="Llanes A."/>
            <person name="Restrepo C.M."/>
            <person name="Vecchio G.D."/>
            <person name="Anguizola F.J."/>
            <person name="Lleonart R."/>
        </authorList>
    </citation>
    <scope>NUCLEOTIDE SEQUENCE [LARGE SCALE GENOMIC DNA]</scope>
    <source>
        <strain evidence="2 3">MHOM/PA/94/PSC-1</strain>
    </source>
</reference>
<dbReference type="Proteomes" id="UP000063063">
    <property type="component" value="Chromosome 30"/>
</dbReference>
<dbReference type="EMBL" id="CP009399">
    <property type="protein sequence ID" value="AIO00480.1"/>
    <property type="molecule type" value="Genomic_DNA"/>
</dbReference>
<dbReference type="KEGG" id="lpan:LPMP_302570"/>
<dbReference type="InterPro" id="IPR011989">
    <property type="entry name" value="ARM-like"/>
</dbReference>